<sequence>RSYRHSRRLYLYFPVPDLFTVLTVIRTLFSLCEWHYLTVHSHRLVSFAERLAFSKTPANTLYKARAFARISRTPAPHIDTRVRLIRALDARRS</sequence>
<gene>
    <name evidence="1" type="ORF">PECUL_23A056255</name>
</gene>
<dbReference type="EMBL" id="OW240913">
    <property type="protein sequence ID" value="CAH2246226.1"/>
    <property type="molecule type" value="Genomic_DNA"/>
</dbReference>
<evidence type="ECO:0000313" key="2">
    <source>
        <dbReference type="Proteomes" id="UP001295444"/>
    </source>
</evidence>
<evidence type="ECO:0000313" key="1">
    <source>
        <dbReference type="EMBL" id="CAH2246226.1"/>
    </source>
</evidence>
<name>A0AAD1RAA9_PELCU</name>
<dbReference type="AlphaFoldDB" id="A0AAD1RAA9"/>
<organism evidence="1 2">
    <name type="scientific">Pelobates cultripes</name>
    <name type="common">Western spadefoot toad</name>
    <dbReference type="NCBI Taxonomy" id="61616"/>
    <lineage>
        <taxon>Eukaryota</taxon>
        <taxon>Metazoa</taxon>
        <taxon>Chordata</taxon>
        <taxon>Craniata</taxon>
        <taxon>Vertebrata</taxon>
        <taxon>Euteleostomi</taxon>
        <taxon>Amphibia</taxon>
        <taxon>Batrachia</taxon>
        <taxon>Anura</taxon>
        <taxon>Pelobatoidea</taxon>
        <taxon>Pelobatidae</taxon>
        <taxon>Pelobates</taxon>
    </lineage>
</organism>
<reference evidence="1" key="1">
    <citation type="submission" date="2022-03" db="EMBL/GenBank/DDBJ databases">
        <authorList>
            <person name="Alioto T."/>
            <person name="Alioto T."/>
            <person name="Gomez Garrido J."/>
        </authorList>
    </citation>
    <scope>NUCLEOTIDE SEQUENCE</scope>
</reference>
<feature type="non-terminal residue" evidence="1">
    <location>
        <position position="93"/>
    </location>
</feature>
<protein>
    <submittedName>
        <fullName evidence="1">Uncharacterized protein</fullName>
    </submittedName>
</protein>
<dbReference type="Proteomes" id="UP001295444">
    <property type="component" value="Chromosome 02"/>
</dbReference>
<accession>A0AAD1RAA9</accession>
<feature type="non-terminal residue" evidence="1">
    <location>
        <position position="1"/>
    </location>
</feature>
<proteinExistence type="predicted"/>
<keyword evidence="2" id="KW-1185">Reference proteome</keyword>